<evidence type="ECO:0000256" key="7">
    <source>
        <dbReference type="SAM" id="MobiDB-lite"/>
    </source>
</evidence>
<gene>
    <name evidence="9" type="ORF">ACFYZM_23335</name>
</gene>
<evidence type="ECO:0000256" key="6">
    <source>
        <dbReference type="ARBA" id="ARBA00023136"/>
    </source>
</evidence>
<dbReference type="Pfam" id="PF01565">
    <property type="entry name" value="FAD_binding_4"/>
    <property type="match status" value="1"/>
</dbReference>
<dbReference type="PROSITE" id="PS51387">
    <property type="entry name" value="FAD_PCMH"/>
    <property type="match status" value="1"/>
</dbReference>
<sequence length="516" mass="58267">MSQASAPQHLSQTSVPRSARWLADHRWLYVIPVLLPLSKAYAVAGALSSRLLRRRTGELRRHRRRVARMQARVRERARRGGGGLISTARPQWRSMSPSRTTSYKDGAFLVPAKLDGILQVDTERRTVTVGPAVTMGRLTAALPRGWTLPVVPELEDLTVGGLIMGYGIETSSHRYGLFADNVESCEVLLADGEVVVADRTHRTDLFHALPWSRGTLGLLTSVQLRMVPAHPWVRLSYHRLGSAAALTECIASYSSGPHPPDFVEGFHFSPTEGVVVTGTLVDRPHARDGVINRMGRWYKPWFHEHARTQCRLRRNTEYVPLRDFYFRHSRSIYWAAEMLAPSTKHPLFRYALGWLMPPKIAFLKRSETPGIRRLYLQATATQEALVPVRALPEAIEKCREAFHVDRMWLCPVTLRPSEPGGMVSPGTPDGLYIDIAVVFETPEPVRRGLPWDARQATRTFEAWLLDNGGFQVPYVATHMTREEFWSMFDGRPYFAARKKYGAEGSFLDIYDKAGCN</sequence>
<dbReference type="SUPFAM" id="SSF56176">
    <property type="entry name" value="FAD-binding/transporter-associated domain-like"/>
    <property type="match status" value="1"/>
</dbReference>
<keyword evidence="6" id="KW-0472">Membrane</keyword>
<keyword evidence="4" id="KW-1133">Transmembrane helix</keyword>
<keyword evidence="10" id="KW-1185">Reference proteome</keyword>
<reference evidence="9 10" key="1">
    <citation type="submission" date="2024-10" db="EMBL/GenBank/DDBJ databases">
        <title>The Natural Products Discovery Center: Release of the First 8490 Sequenced Strains for Exploring Actinobacteria Biosynthetic Diversity.</title>
        <authorList>
            <person name="Kalkreuter E."/>
            <person name="Kautsar S.A."/>
            <person name="Yang D."/>
            <person name="Bader C.D."/>
            <person name="Teijaro C.N."/>
            <person name="Fluegel L."/>
            <person name="Davis C.M."/>
            <person name="Simpson J.R."/>
            <person name="Lauterbach L."/>
            <person name="Steele A.D."/>
            <person name="Gui C."/>
            <person name="Meng S."/>
            <person name="Li G."/>
            <person name="Viehrig K."/>
            <person name="Ye F."/>
            <person name="Su P."/>
            <person name="Kiefer A.F."/>
            <person name="Nichols A."/>
            <person name="Cepeda A.J."/>
            <person name="Yan W."/>
            <person name="Fan B."/>
            <person name="Jiang Y."/>
            <person name="Adhikari A."/>
            <person name="Zheng C.-J."/>
            <person name="Schuster L."/>
            <person name="Cowan T.M."/>
            <person name="Smanski M.J."/>
            <person name="Chevrette M.G."/>
            <person name="De Carvalho L.P.S."/>
            <person name="Shen B."/>
        </authorList>
    </citation>
    <scope>NUCLEOTIDE SEQUENCE [LARGE SCALE GENOMIC DNA]</scope>
    <source>
        <strain evidence="9 10">NPDC001650</strain>
    </source>
</reference>
<dbReference type="EC" id="1.3.1.72" evidence="2"/>
<dbReference type="EMBL" id="JBIAUT010000009">
    <property type="protein sequence ID" value="MFF4219197.1"/>
    <property type="molecule type" value="Genomic_DNA"/>
</dbReference>
<organism evidence="9 10">
    <name type="scientific">Streptomyces nondiastaticus</name>
    <dbReference type="NCBI Taxonomy" id="3154512"/>
    <lineage>
        <taxon>Bacteria</taxon>
        <taxon>Bacillati</taxon>
        <taxon>Actinomycetota</taxon>
        <taxon>Actinomycetes</taxon>
        <taxon>Kitasatosporales</taxon>
        <taxon>Streptomycetaceae</taxon>
        <taxon>Streptomyces</taxon>
    </lineage>
</organism>
<protein>
    <recommendedName>
        <fullName evidence="2">Delta(24)-sterol reductase</fullName>
        <ecNumber evidence="2">1.3.1.72</ecNumber>
    </recommendedName>
</protein>
<feature type="region of interest" description="Disordered" evidence="7">
    <location>
        <begin position="78"/>
        <end position="98"/>
    </location>
</feature>
<evidence type="ECO:0000256" key="3">
    <source>
        <dbReference type="ARBA" id="ARBA00022692"/>
    </source>
</evidence>
<comment type="caution">
    <text evidence="9">The sequence shown here is derived from an EMBL/GenBank/DDBJ whole genome shotgun (WGS) entry which is preliminary data.</text>
</comment>
<feature type="domain" description="FAD-binding PCMH-type" evidence="8">
    <location>
        <begin position="44"/>
        <end position="229"/>
    </location>
</feature>
<dbReference type="Gene3D" id="3.30.465.10">
    <property type="match status" value="1"/>
</dbReference>
<dbReference type="PANTHER" id="PTHR10801:SF0">
    <property type="entry name" value="DELTA(24)-STEROL REDUCTASE"/>
    <property type="match status" value="1"/>
</dbReference>
<dbReference type="InterPro" id="IPR006094">
    <property type="entry name" value="Oxid_FAD_bind_N"/>
</dbReference>
<evidence type="ECO:0000256" key="4">
    <source>
        <dbReference type="ARBA" id="ARBA00022989"/>
    </source>
</evidence>
<dbReference type="Proteomes" id="UP001602123">
    <property type="component" value="Unassembled WGS sequence"/>
</dbReference>
<comment type="subcellular location">
    <subcellularLocation>
        <location evidence="1">Membrane</location>
        <topology evidence="1">Single-pass membrane protein</topology>
    </subcellularLocation>
</comment>
<dbReference type="InterPro" id="IPR016166">
    <property type="entry name" value="FAD-bd_PCMH"/>
</dbReference>
<evidence type="ECO:0000313" key="9">
    <source>
        <dbReference type="EMBL" id="MFF4219197.1"/>
    </source>
</evidence>
<name>A0ABW6U2Y3_9ACTN</name>
<proteinExistence type="predicted"/>
<evidence type="ECO:0000313" key="10">
    <source>
        <dbReference type="Proteomes" id="UP001602123"/>
    </source>
</evidence>
<accession>A0ABW6U2Y3</accession>
<dbReference type="InterPro" id="IPR036318">
    <property type="entry name" value="FAD-bd_PCMH-like_sf"/>
</dbReference>
<dbReference type="RefSeq" id="WP_388630351.1">
    <property type="nucleotide sequence ID" value="NZ_JBIAUT010000009.1"/>
</dbReference>
<evidence type="ECO:0000256" key="1">
    <source>
        <dbReference type="ARBA" id="ARBA00004167"/>
    </source>
</evidence>
<evidence type="ECO:0000256" key="2">
    <source>
        <dbReference type="ARBA" id="ARBA00012405"/>
    </source>
</evidence>
<dbReference type="PANTHER" id="PTHR10801">
    <property type="entry name" value="24-DEHYDROCHOLESTEROL REDUCTASE"/>
    <property type="match status" value="1"/>
</dbReference>
<keyword evidence="3" id="KW-0812">Transmembrane</keyword>
<dbReference type="InterPro" id="IPR016169">
    <property type="entry name" value="FAD-bd_PCMH_sub2"/>
</dbReference>
<keyword evidence="5" id="KW-0560">Oxidoreductase</keyword>
<evidence type="ECO:0000259" key="8">
    <source>
        <dbReference type="PROSITE" id="PS51387"/>
    </source>
</evidence>
<evidence type="ECO:0000256" key="5">
    <source>
        <dbReference type="ARBA" id="ARBA00023002"/>
    </source>
</evidence>
<dbReference type="InterPro" id="IPR040165">
    <property type="entry name" value="Diminuto-like"/>
</dbReference>